<accession>A0A1R3G037</accession>
<evidence type="ECO:0000313" key="2">
    <source>
        <dbReference type="Proteomes" id="UP000188268"/>
    </source>
</evidence>
<sequence length="32" mass="3543">MIGDSGQTQKANGGYYKLFRLLSECTAALRYS</sequence>
<dbReference type="AlphaFoldDB" id="A0A1R3G037"/>
<dbReference type="Gramene" id="OMO51370">
    <property type="protein sequence ID" value="OMO51370"/>
    <property type="gene ID" value="CCACVL1_29831"/>
</dbReference>
<comment type="caution">
    <text evidence="1">The sequence shown here is derived from an EMBL/GenBank/DDBJ whole genome shotgun (WGS) entry which is preliminary data.</text>
</comment>
<proteinExistence type="predicted"/>
<evidence type="ECO:0000313" key="1">
    <source>
        <dbReference type="EMBL" id="OMO51370.1"/>
    </source>
</evidence>
<keyword evidence="2" id="KW-1185">Reference proteome</keyword>
<dbReference type="EMBL" id="AWWV01015842">
    <property type="protein sequence ID" value="OMO51370.1"/>
    <property type="molecule type" value="Genomic_DNA"/>
</dbReference>
<reference evidence="1 2" key="1">
    <citation type="submission" date="2013-09" db="EMBL/GenBank/DDBJ databases">
        <title>Corchorus capsularis genome sequencing.</title>
        <authorList>
            <person name="Alam M."/>
            <person name="Haque M.S."/>
            <person name="Islam M.S."/>
            <person name="Emdad E.M."/>
            <person name="Islam M.M."/>
            <person name="Ahmed B."/>
            <person name="Halim A."/>
            <person name="Hossen Q.M.M."/>
            <person name="Hossain M.Z."/>
            <person name="Ahmed R."/>
            <person name="Khan M.M."/>
            <person name="Islam R."/>
            <person name="Rashid M.M."/>
            <person name="Khan S.A."/>
            <person name="Rahman M.S."/>
            <person name="Alam M."/>
        </authorList>
    </citation>
    <scope>NUCLEOTIDE SEQUENCE [LARGE SCALE GENOMIC DNA]</scope>
    <source>
        <strain evidence="2">cv. CVL-1</strain>
        <tissue evidence="1">Whole seedling</tissue>
    </source>
</reference>
<protein>
    <submittedName>
        <fullName evidence="1">Uncharacterized protein</fullName>
    </submittedName>
</protein>
<gene>
    <name evidence="1" type="ORF">CCACVL1_29831</name>
</gene>
<name>A0A1R3G037_COCAP</name>
<organism evidence="1 2">
    <name type="scientific">Corchorus capsularis</name>
    <name type="common">Jute</name>
    <dbReference type="NCBI Taxonomy" id="210143"/>
    <lineage>
        <taxon>Eukaryota</taxon>
        <taxon>Viridiplantae</taxon>
        <taxon>Streptophyta</taxon>
        <taxon>Embryophyta</taxon>
        <taxon>Tracheophyta</taxon>
        <taxon>Spermatophyta</taxon>
        <taxon>Magnoliopsida</taxon>
        <taxon>eudicotyledons</taxon>
        <taxon>Gunneridae</taxon>
        <taxon>Pentapetalae</taxon>
        <taxon>rosids</taxon>
        <taxon>malvids</taxon>
        <taxon>Malvales</taxon>
        <taxon>Malvaceae</taxon>
        <taxon>Grewioideae</taxon>
        <taxon>Apeibeae</taxon>
        <taxon>Corchorus</taxon>
    </lineage>
</organism>
<dbReference type="Proteomes" id="UP000188268">
    <property type="component" value="Unassembled WGS sequence"/>
</dbReference>